<feature type="non-terminal residue" evidence="1">
    <location>
        <position position="1"/>
    </location>
</feature>
<dbReference type="EMBL" id="JBHTBW010000003">
    <property type="protein sequence ID" value="MFC7439652.1"/>
    <property type="molecule type" value="Genomic_DNA"/>
</dbReference>
<dbReference type="RefSeq" id="WP_379862837.1">
    <property type="nucleotide sequence ID" value="NZ_JBHTBW010000003.1"/>
</dbReference>
<evidence type="ECO:0000313" key="2">
    <source>
        <dbReference type="Proteomes" id="UP001596500"/>
    </source>
</evidence>
<gene>
    <name evidence="1" type="ORF">ACFQNG_00510</name>
</gene>
<dbReference type="InterPro" id="IPR011604">
    <property type="entry name" value="PDDEXK-like_dom_sf"/>
</dbReference>
<comment type="caution">
    <text evidence="1">The sequence shown here is derived from an EMBL/GenBank/DDBJ whole genome shotgun (WGS) entry which is preliminary data.</text>
</comment>
<evidence type="ECO:0000313" key="1">
    <source>
        <dbReference type="EMBL" id="MFC7439652.1"/>
    </source>
</evidence>
<keyword evidence="2" id="KW-1185">Reference proteome</keyword>
<reference evidence="2" key="1">
    <citation type="journal article" date="2019" name="Int. J. Syst. Evol. Microbiol.">
        <title>The Global Catalogue of Microorganisms (GCM) 10K type strain sequencing project: providing services to taxonomists for standard genome sequencing and annotation.</title>
        <authorList>
            <consortium name="The Broad Institute Genomics Platform"/>
            <consortium name="The Broad Institute Genome Sequencing Center for Infectious Disease"/>
            <person name="Wu L."/>
            <person name="Ma J."/>
        </authorList>
    </citation>
    <scope>NUCLEOTIDE SEQUENCE [LARGE SCALE GENOMIC DNA]</scope>
    <source>
        <strain evidence="2">CGMCC 1.12942</strain>
    </source>
</reference>
<sequence>AFVVMNILTGNHDGFTRHALEYQKRGDQCKEIVANTLNKLKVGRQRCVYPLLMIYDDEITVDFEEDNLETTCTVLLDRSNESLPFYVHLGHKYHLLRLAAQMLLVKEFLPECKVQGKLQYRNQTTNFYFNRSVMKELIEVIGNIHENKIDGIIPNSYRCMNCNFNTKCTELTREVREMIEQRT</sequence>
<proteinExistence type="predicted"/>
<accession>A0ABW2RFF9</accession>
<name>A0ABW2RFF9_9BACL</name>
<organism evidence="1 2">
    <name type="scientific">Laceyella putida</name>
    <dbReference type="NCBI Taxonomy" id="110101"/>
    <lineage>
        <taxon>Bacteria</taxon>
        <taxon>Bacillati</taxon>
        <taxon>Bacillota</taxon>
        <taxon>Bacilli</taxon>
        <taxon>Bacillales</taxon>
        <taxon>Thermoactinomycetaceae</taxon>
        <taxon>Laceyella</taxon>
    </lineage>
</organism>
<dbReference type="Gene3D" id="3.90.320.10">
    <property type="match status" value="1"/>
</dbReference>
<protein>
    <submittedName>
        <fullName evidence="1">Uncharacterized protein</fullName>
    </submittedName>
</protein>
<dbReference type="Proteomes" id="UP001596500">
    <property type="component" value="Unassembled WGS sequence"/>
</dbReference>